<name>A0A2L0F5C1_SORCE</name>
<accession>A0A2L0F5C1</accession>
<evidence type="ECO:0000313" key="2">
    <source>
        <dbReference type="EMBL" id="AUX46760.1"/>
    </source>
</evidence>
<reference evidence="2 3" key="1">
    <citation type="submission" date="2015-09" db="EMBL/GenBank/DDBJ databases">
        <title>Sorangium comparison.</title>
        <authorList>
            <person name="Zaburannyi N."/>
            <person name="Bunk B."/>
            <person name="Overmann J."/>
            <person name="Mueller R."/>
        </authorList>
    </citation>
    <scope>NUCLEOTIDE SEQUENCE [LARGE SCALE GENOMIC DNA]</scope>
    <source>
        <strain evidence="2 3">So ce26</strain>
    </source>
</reference>
<dbReference type="EMBL" id="CP012673">
    <property type="protein sequence ID" value="AUX46760.1"/>
    <property type="molecule type" value="Genomic_DNA"/>
</dbReference>
<organism evidence="2 3">
    <name type="scientific">Sorangium cellulosum</name>
    <name type="common">Polyangium cellulosum</name>
    <dbReference type="NCBI Taxonomy" id="56"/>
    <lineage>
        <taxon>Bacteria</taxon>
        <taxon>Pseudomonadati</taxon>
        <taxon>Myxococcota</taxon>
        <taxon>Polyangia</taxon>
        <taxon>Polyangiales</taxon>
        <taxon>Polyangiaceae</taxon>
        <taxon>Sorangium</taxon>
    </lineage>
</organism>
<evidence type="ECO:0000256" key="1">
    <source>
        <dbReference type="SAM" id="MobiDB-lite"/>
    </source>
</evidence>
<sequence>MELVLRAEGIASQHADLAAGSVTIDVYNTQGLNERPEAAWIAIDEVEVKAETIADVVASRSRSSWSTRCRSADPPSRVGAGPAGLLGLKPHALASGHTQVTRRDEPGKLPGIQESEAAASAPARPTAGA</sequence>
<proteinExistence type="predicted"/>
<dbReference type="AlphaFoldDB" id="A0A2L0F5C1"/>
<feature type="compositionally biased region" description="Low complexity" evidence="1">
    <location>
        <begin position="79"/>
        <end position="94"/>
    </location>
</feature>
<dbReference type="Proteomes" id="UP000238348">
    <property type="component" value="Chromosome"/>
</dbReference>
<feature type="compositionally biased region" description="Low complexity" evidence="1">
    <location>
        <begin position="114"/>
        <end position="129"/>
    </location>
</feature>
<gene>
    <name evidence="2" type="ORF">SOCE26_082690</name>
</gene>
<feature type="region of interest" description="Disordered" evidence="1">
    <location>
        <begin position="64"/>
        <end position="129"/>
    </location>
</feature>
<protein>
    <submittedName>
        <fullName evidence="2">Uncharacterized protein</fullName>
    </submittedName>
</protein>
<evidence type="ECO:0000313" key="3">
    <source>
        <dbReference type="Proteomes" id="UP000238348"/>
    </source>
</evidence>